<dbReference type="EMBL" id="QCZI01000005">
    <property type="protein sequence ID" value="PWA05906.1"/>
    <property type="molecule type" value="Genomic_DNA"/>
</dbReference>
<feature type="region of interest" description="Disordered" evidence="4">
    <location>
        <begin position="370"/>
        <end position="394"/>
    </location>
</feature>
<dbReference type="Proteomes" id="UP000245449">
    <property type="component" value="Unassembled WGS sequence"/>
</dbReference>
<keyword evidence="1" id="KW-0880">Kelch repeat</keyword>
<evidence type="ECO:0000256" key="1">
    <source>
        <dbReference type="ARBA" id="ARBA00022441"/>
    </source>
</evidence>
<reference evidence="6 7" key="1">
    <citation type="submission" date="2018-04" db="EMBL/GenBank/DDBJ databases">
        <title>Flavobacterium sp. nov., isolated from glacier ice.</title>
        <authorList>
            <person name="Liu Q."/>
            <person name="Xin Y.-H."/>
        </authorList>
    </citation>
    <scope>NUCLEOTIDE SEQUENCE [LARGE SCALE GENOMIC DNA]</scope>
    <source>
        <strain evidence="6 7">RB1R5</strain>
    </source>
</reference>
<dbReference type="Pfam" id="PF18962">
    <property type="entry name" value="Por_Secre_tail"/>
    <property type="match status" value="1"/>
</dbReference>
<dbReference type="SUPFAM" id="SSF117281">
    <property type="entry name" value="Kelch motif"/>
    <property type="match status" value="1"/>
</dbReference>
<accession>A0A2U1JL60</accession>
<evidence type="ECO:0000256" key="3">
    <source>
        <dbReference type="ARBA" id="ARBA00022737"/>
    </source>
</evidence>
<gene>
    <name evidence="6" type="ORF">DB895_05650</name>
</gene>
<dbReference type="InterPro" id="IPR013783">
    <property type="entry name" value="Ig-like_fold"/>
</dbReference>
<dbReference type="PANTHER" id="PTHR45632">
    <property type="entry name" value="LD33804P"/>
    <property type="match status" value="1"/>
</dbReference>
<dbReference type="OrthoDB" id="103335at2"/>
<keyword evidence="3" id="KW-0677">Repeat</keyword>
<dbReference type="RefSeq" id="WP_116724391.1">
    <property type="nucleotide sequence ID" value="NZ_QCZI01000005.1"/>
</dbReference>
<evidence type="ECO:0000259" key="5">
    <source>
        <dbReference type="Pfam" id="PF18962"/>
    </source>
</evidence>
<feature type="compositionally biased region" description="Basic residues" evidence="4">
    <location>
        <begin position="374"/>
        <end position="385"/>
    </location>
</feature>
<evidence type="ECO:0000313" key="6">
    <source>
        <dbReference type="EMBL" id="PWA05906.1"/>
    </source>
</evidence>
<dbReference type="NCBIfam" id="TIGR04183">
    <property type="entry name" value="Por_Secre_tail"/>
    <property type="match status" value="1"/>
</dbReference>
<dbReference type="Gene3D" id="2.120.10.80">
    <property type="entry name" value="Kelch-type beta propeller"/>
    <property type="match status" value="2"/>
</dbReference>
<evidence type="ECO:0000313" key="7">
    <source>
        <dbReference type="Proteomes" id="UP000245449"/>
    </source>
</evidence>
<keyword evidence="2" id="KW-0732">Signal</keyword>
<dbReference type="InterPro" id="IPR026444">
    <property type="entry name" value="Secre_tail"/>
</dbReference>
<dbReference type="AlphaFoldDB" id="A0A2U1JL60"/>
<dbReference type="PANTHER" id="PTHR45632:SF3">
    <property type="entry name" value="KELCH-LIKE PROTEIN 32"/>
    <property type="match status" value="1"/>
</dbReference>
<evidence type="ECO:0000256" key="2">
    <source>
        <dbReference type="ARBA" id="ARBA00022729"/>
    </source>
</evidence>
<proteinExistence type="predicted"/>
<keyword evidence="7" id="KW-1185">Reference proteome</keyword>
<dbReference type="InterPro" id="IPR015915">
    <property type="entry name" value="Kelch-typ_b-propeller"/>
</dbReference>
<organism evidence="6 7">
    <name type="scientific">Flavobacterium psychrotolerans</name>
    <dbReference type="NCBI Taxonomy" id="2169410"/>
    <lineage>
        <taxon>Bacteria</taxon>
        <taxon>Pseudomonadati</taxon>
        <taxon>Bacteroidota</taxon>
        <taxon>Flavobacteriia</taxon>
        <taxon>Flavobacteriales</taxon>
        <taxon>Flavobacteriaceae</taxon>
        <taxon>Flavobacterium</taxon>
    </lineage>
</organism>
<dbReference type="Gene3D" id="2.60.40.10">
    <property type="entry name" value="Immunoglobulins"/>
    <property type="match status" value="1"/>
</dbReference>
<evidence type="ECO:0000256" key="4">
    <source>
        <dbReference type="SAM" id="MobiDB-lite"/>
    </source>
</evidence>
<protein>
    <recommendedName>
        <fullName evidence="5">Secretion system C-terminal sorting domain-containing protein</fullName>
    </recommendedName>
</protein>
<name>A0A2U1JL60_9FLAO</name>
<feature type="domain" description="Secretion system C-terminal sorting" evidence="5">
    <location>
        <begin position="496"/>
        <end position="573"/>
    </location>
</feature>
<comment type="caution">
    <text evidence="6">The sequence shown here is derived from an EMBL/GenBank/DDBJ whole genome shotgun (WGS) entry which is preliminary data.</text>
</comment>
<sequence length="576" mass="63920">MKKIVILLISAIGNSFDGIKPFALYSILLSIVFQGFAQDTWTAKADFFSIRNYAVGFSIGDKGYIGTGINPDEGFKKDFWEYNPTTDSWTQKADFGGLARDNAVGFFINNKGYIGLGNTTFGSTNDFWEYDPLSNNWVQKANFGGSSRTYAVGFSIGTKGYIGTGWDGLLKKDFWEYDPSSDSWEQKADFGGIERFFAVGFSIGSKGYIGTGWNNIYKKDFWEYDPSTNSWIQKADFEGTARYSASGFSINTNGYIGIGYDGTDLKNDFWEYDQSSNSWEKIADFAGTLRSNAVGFSIGTKGYIGTGSLNGQYKKDFWEYDAGIFVNAGPDKTVYYGYPPSECVTLTGFATGGTEPYHYYWDSESVKKEDNSSKTKHSHHHHNHHSNGNGVSNPSITVCPTKTTTYILTVVDAKGNSETDDVTVTVIDVRCDKNKVKVCHANKTICISSAAVQAHLAHGDYLGNCANKKDCKDDKNNRLSVNIDPSVTDNENSLVLFPNPTTGSFTVEMNNENAEENVLIQIEDTNGRLIYSKTPIRTDGQIKETIEFNSAISGGMYFLKVITREKTITRKLIFNK</sequence>